<keyword evidence="3" id="KW-1185">Reference proteome</keyword>
<dbReference type="EMBL" id="KV417480">
    <property type="protein sequence ID" value="KZP34174.1"/>
    <property type="molecule type" value="Genomic_DNA"/>
</dbReference>
<dbReference type="AlphaFoldDB" id="A0A166WW96"/>
<gene>
    <name evidence="2" type="ORF">FIBSPDRAFT_923732</name>
</gene>
<reference evidence="2 3" key="1">
    <citation type="journal article" date="2016" name="Mol. Biol. Evol.">
        <title>Comparative Genomics of Early-Diverging Mushroom-Forming Fungi Provides Insights into the Origins of Lignocellulose Decay Capabilities.</title>
        <authorList>
            <person name="Nagy L.G."/>
            <person name="Riley R."/>
            <person name="Tritt A."/>
            <person name="Adam C."/>
            <person name="Daum C."/>
            <person name="Floudas D."/>
            <person name="Sun H."/>
            <person name="Yadav J.S."/>
            <person name="Pangilinan J."/>
            <person name="Larsson K.H."/>
            <person name="Matsuura K."/>
            <person name="Barry K."/>
            <person name="Labutti K."/>
            <person name="Kuo R."/>
            <person name="Ohm R.A."/>
            <person name="Bhattacharya S.S."/>
            <person name="Shirouzu T."/>
            <person name="Yoshinaga Y."/>
            <person name="Martin F.M."/>
            <person name="Grigoriev I.V."/>
            <person name="Hibbett D.S."/>
        </authorList>
    </citation>
    <scope>NUCLEOTIDE SEQUENCE [LARGE SCALE GENOMIC DNA]</scope>
    <source>
        <strain evidence="2 3">CBS 109695</strain>
    </source>
</reference>
<dbReference type="Proteomes" id="UP000076532">
    <property type="component" value="Unassembled WGS sequence"/>
</dbReference>
<evidence type="ECO:0000313" key="3">
    <source>
        <dbReference type="Proteomes" id="UP000076532"/>
    </source>
</evidence>
<accession>A0A166WW96</accession>
<organism evidence="2 3">
    <name type="scientific">Athelia psychrophila</name>
    <dbReference type="NCBI Taxonomy" id="1759441"/>
    <lineage>
        <taxon>Eukaryota</taxon>
        <taxon>Fungi</taxon>
        <taxon>Dikarya</taxon>
        <taxon>Basidiomycota</taxon>
        <taxon>Agaricomycotina</taxon>
        <taxon>Agaricomycetes</taxon>
        <taxon>Agaricomycetidae</taxon>
        <taxon>Atheliales</taxon>
        <taxon>Atheliaceae</taxon>
        <taxon>Athelia</taxon>
    </lineage>
</organism>
<evidence type="ECO:0000256" key="1">
    <source>
        <dbReference type="SAM" id="MobiDB-lite"/>
    </source>
</evidence>
<feature type="region of interest" description="Disordered" evidence="1">
    <location>
        <begin position="1"/>
        <end position="49"/>
    </location>
</feature>
<sequence length="148" mass="16178">MSLTTLYETDEVESIIAPQKPEKRSSVDSTTSTTSTSSWRSSSSSSSRMKRLSARFSGLFLFGSSRRSSMQSMAPPPAAVRRSSSSPVLSGRMSDETLRATPAVTPAFLAGLANFDYDSFGPTPHKAGKWRAQDQWRPEDLQGNYAIM</sequence>
<name>A0A166WW96_9AGAM</name>
<feature type="compositionally biased region" description="Low complexity" evidence="1">
    <location>
        <begin position="79"/>
        <end position="92"/>
    </location>
</feature>
<feature type="compositionally biased region" description="Low complexity" evidence="1">
    <location>
        <begin position="27"/>
        <end position="47"/>
    </location>
</feature>
<proteinExistence type="predicted"/>
<protein>
    <submittedName>
        <fullName evidence="2">Uncharacterized protein</fullName>
    </submittedName>
</protein>
<feature type="region of interest" description="Disordered" evidence="1">
    <location>
        <begin position="67"/>
        <end position="92"/>
    </location>
</feature>
<evidence type="ECO:0000313" key="2">
    <source>
        <dbReference type="EMBL" id="KZP34174.1"/>
    </source>
</evidence>